<protein>
    <submittedName>
        <fullName evidence="8">Diguanylate cyclase</fullName>
    </submittedName>
</protein>
<evidence type="ECO:0000256" key="1">
    <source>
        <dbReference type="ARBA" id="ARBA00004651"/>
    </source>
</evidence>
<dbReference type="AlphaFoldDB" id="A0A7X2Z1K6"/>
<dbReference type="Pfam" id="PF02743">
    <property type="entry name" value="dCache_1"/>
    <property type="match status" value="1"/>
</dbReference>
<dbReference type="PROSITE" id="PS50887">
    <property type="entry name" value="GGDEF"/>
    <property type="match status" value="1"/>
</dbReference>
<evidence type="ECO:0000313" key="8">
    <source>
        <dbReference type="EMBL" id="MUG45802.1"/>
    </source>
</evidence>
<dbReference type="Gene3D" id="3.30.450.20">
    <property type="entry name" value="PAS domain"/>
    <property type="match status" value="1"/>
</dbReference>
<evidence type="ECO:0000256" key="2">
    <source>
        <dbReference type="ARBA" id="ARBA00022475"/>
    </source>
</evidence>
<dbReference type="InterPro" id="IPR043128">
    <property type="entry name" value="Rev_trsase/Diguanyl_cyclase"/>
</dbReference>
<reference evidence="8 9" key="1">
    <citation type="submission" date="2019-11" db="EMBL/GenBank/DDBJ databases">
        <title>Draft genome sequences of five Paenibacillus species of dairy origin.</title>
        <authorList>
            <person name="Olajide A.M."/>
            <person name="Chen S."/>
            <person name="Lapointe G."/>
        </authorList>
    </citation>
    <scope>NUCLEOTIDE SEQUENCE [LARGE SCALE GENOMIC DNA]</scope>
    <source>
        <strain evidence="8 9">12CR55</strain>
    </source>
</reference>
<dbReference type="EMBL" id="WNZW01000003">
    <property type="protein sequence ID" value="MUG45802.1"/>
    <property type="molecule type" value="Genomic_DNA"/>
</dbReference>
<dbReference type="InterPro" id="IPR029151">
    <property type="entry name" value="Sensor-like_sf"/>
</dbReference>
<proteinExistence type="predicted"/>
<dbReference type="InterPro" id="IPR000160">
    <property type="entry name" value="GGDEF_dom"/>
</dbReference>
<dbReference type="NCBIfam" id="TIGR00254">
    <property type="entry name" value="GGDEF"/>
    <property type="match status" value="1"/>
</dbReference>
<dbReference type="GO" id="GO:0005886">
    <property type="term" value="C:plasma membrane"/>
    <property type="evidence" value="ECO:0007669"/>
    <property type="project" value="UniProtKB-SubCell"/>
</dbReference>
<dbReference type="InterPro" id="IPR029787">
    <property type="entry name" value="Nucleotide_cyclase"/>
</dbReference>
<comment type="subcellular location">
    <subcellularLocation>
        <location evidence="1">Cell membrane</location>
        <topology evidence="1">Multi-pass membrane protein</topology>
    </subcellularLocation>
</comment>
<keyword evidence="5 6" id="KW-0472">Membrane</keyword>
<dbReference type="RefSeq" id="WP_155611191.1">
    <property type="nucleotide sequence ID" value="NZ_WNZW01000003.1"/>
</dbReference>
<evidence type="ECO:0000256" key="6">
    <source>
        <dbReference type="SAM" id="Phobius"/>
    </source>
</evidence>
<feature type="transmembrane region" description="Helical" evidence="6">
    <location>
        <begin position="283"/>
        <end position="301"/>
    </location>
</feature>
<dbReference type="CDD" id="cd01949">
    <property type="entry name" value="GGDEF"/>
    <property type="match status" value="1"/>
</dbReference>
<feature type="domain" description="GGDEF" evidence="7">
    <location>
        <begin position="389"/>
        <end position="519"/>
    </location>
</feature>
<dbReference type="Pfam" id="PF00990">
    <property type="entry name" value="GGDEF"/>
    <property type="match status" value="1"/>
</dbReference>
<keyword evidence="2" id="KW-1003">Cell membrane</keyword>
<name>A0A7X2Z1K6_9BACL</name>
<evidence type="ECO:0000256" key="4">
    <source>
        <dbReference type="ARBA" id="ARBA00022989"/>
    </source>
</evidence>
<keyword evidence="4 6" id="KW-1133">Transmembrane helix</keyword>
<dbReference type="SUPFAM" id="SSF55073">
    <property type="entry name" value="Nucleotide cyclase"/>
    <property type="match status" value="1"/>
</dbReference>
<dbReference type="CDD" id="cd12914">
    <property type="entry name" value="PDC1_DGC_like"/>
    <property type="match status" value="1"/>
</dbReference>
<dbReference type="SMART" id="SM00267">
    <property type="entry name" value="GGDEF"/>
    <property type="match status" value="1"/>
</dbReference>
<dbReference type="Proteomes" id="UP000447876">
    <property type="component" value="Unassembled WGS sequence"/>
</dbReference>
<organism evidence="8 9">
    <name type="scientific">Paenibacillus woosongensis</name>
    <dbReference type="NCBI Taxonomy" id="307580"/>
    <lineage>
        <taxon>Bacteria</taxon>
        <taxon>Bacillati</taxon>
        <taxon>Bacillota</taxon>
        <taxon>Bacilli</taxon>
        <taxon>Bacillales</taxon>
        <taxon>Paenibacillaceae</taxon>
        <taxon>Paenibacillus</taxon>
    </lineage>
</organism>
<comment type="caution">
    <text evidence="8">The sequence shown here is derived from an EMBL/GenBank/DDBJ whole genome shotgun (WGS) entry which is preliminary data.</text>
</comment>
<accession>A0A7X2Z1K6</accession>
<evidence type="ECO:0000256" key="5">
    <source>
        <dbReference type="ARBA" id="ARBA00023136"/>
    </source>
</evidence>
<evidence type="ECO:0000256" key="3">
    <source>
        <dbReference type="ARBA" id="ARBA00022692"/>
    </source>
</evidence>
<dbReference type="Gene3D" id="3.30.70.270">
    <property type="match status" value="1"/>
</dbReference>
<dbReference type="PANTHER" id="PTHR45138">
    <property type="entry name" value="REGULATORY COMPONENTS OF SENSORY TRANSDUCTION SYSTEM"/>
    <property type="match status" value="1"/>
</dbReference>
<dbReference type="SUPFAM" id="SSF103190">
    <property type="entry name" value="Sensory domain-like"/>
    <property type="match status" value="2"/>
</dbReference>
<keyword evidence="3 6" id="KW-0812">Transmembrane</keyword>
<dbReference type="InterPro" id="IPR050469">
    <property type="entry name" value="Diguanylate_Cyclase"/>
</dbReference>
<evidence type="ECO:0000313" key="9">
    <source>
        <dbReference type="Proteomes" id="UP000447876"/>
    </source>
</evidence>
<gene>
    <name evidence="8" type="ORF">GNP95_12455</name>
</gene>
<dbReference type="CDD" id="cd12912">
    <property type="entry name" value="PDC2_MCP_like"/>
    <property type="match status" value="1"/>
</dbReference>
<dbReference type="OrthoDB" id="9759607at2"/>
<dbReference type="InterPro" id="IPR033479">
    <property type="entry name" value="dCache_1"/>
</dbReference>
<dbReference type="PANTHER" id="PTHR45138:SF9">
    <property type="entry name" value="DIGUANYLATE CYCLASE DGCM-RELATED"/>
    <property type="match status" value="1"/>
</dbReference>
<sequence>MKRMKLSLRYLIVCVALLSFILTLISSLLSGYETNKHTLIANTLETNRMYAEKLAQTTDGFLYSTLQTLSVSAAEIAKIIDDEAALLREADRLKLQTNTFNSVAITDPSGKVLATSPQSLDLKGKILTSDSAKEALKERRPLISKPYTGITGRLIIFISYPIFDEQHSYLGLVGGTLYLKEMNILNEILGEHFYKDGSYVFVVDEDGRIIYHQDQTRVNEVVDENPVVRKLMNGERGAQRVINTKKKDMLTGYSYIPTADWGVVSQRETEITLAPAKEMLKKMIVTSFPFLFVSLIFIIWLSNKIAQPLHKLAYYTENSTEKNQEKHIAKIPAWYYEVIQLKKALVHSLAYLHNRINYSNHESKTDSLTKLTNRRGMEEHMKKWLEKQSQFSLIMLDIDHFKRVNDTYGHAAGDHVLQFLAIQMLESVEPDHICCRYGGEEFIILLPDTSQQDAVKVAERLRSKMERTVSPCGDIVTVSAGVAAYPEHASGLDGLVAKADASLYEAKRRGRNQIVAFEPHDVIQA</sequence>
<dbReference type="FunFam" id="3.30.70.270:FF:000001">
    <property type="entry name" value="Diguanylate cyclase domain protein"/>
    <property type="match status" value="1"/>
</dbReference>
<dbReference type="GO" id="GO:0052621">
    <property type="term" value="F:diguanylate cyclase activity"/>
    <property type="evidence" value="ECO:0007669"/>
    <property type="project" value="TreeGrafter"/>
</dbReference>
<evidence type="ECO:0000259" key="7">
    <source>
        <dbReference type="PROSITE" id="PS50887"/>
    </source>
</evidence>